<evidence type="ECO:0000256" key="1">
    <source>
        <dbReference type="ARBA" id="ARBA00009981"/>
    </source>
</evidence>
<proteinExistence type="inferred from homology"/>
<reference evidence="3" key="1">
    <citation type="submission" date="2020-05" db="EMBL/GenBank/DDBJ databases">
        <authorList>
            <person name="Chiriac C."/>
            <person name="Salcher M."/>
            <person name="Ghai R."/>
            <person name="Kavagutti S V."/>
        </authorList>
    </citation>
    <scope>NUCLEOTIDE SEQUENCE</scope>
</reference>
<accession>A0A6J6T7C9</accession>
<dbReference type="PANTHER" id="PTHR33713:SF6">
    <property type="entry name" value="ANTITOXIN YEFM"/>
    <property type="match status" value="1"/>
</dbReference>
<dbReference type="EMBL" id="CAEZSJ010000091">
    <property type="protein sequence ID" value="CAB4541561.1"/>
    <property type="molecule type" value="Genomic_DNA"/>
</dbReference>
<protein>
    <submittedName>
        <fullName evidence="3">Unannotated protein</fullName>
    </submittedName>
</protein>
<dbReference type="Gene3D" id="6.10.250.330">
    <property type="match status" value="1"/>
</dbReference>
<dbReference type="AlphaFoldDB" id="A0A6J6T7C9"/>
<dbReference type="SUPFAM" id="SSF143120">
    <property type="entry name" value="YefM-like"/>
    <property type="match status" value="1"/>
</dbReference>
<dbReference type="Gene3D" id="3.40.1620.10">
    <property type="entry name" value="YefM-like domain"/>
    <property type="match status" value="1"/>
</dbReference>
<name>A0A6J6T7C9_9ZZZZ</name>
<dbReference type="InterPro" id="IPR006442">
    <property type="entry name" value="Antitoxin_Phd/YefM"/>
</dbReference>
<evidence type="ECO:0000313" key="2">
    <source>
        <dbReference type="EMBL" id="CAB4541561.1"/>
    </source>
</evidence>
<dbReference type="InterPro" id="IPR036165">
    <property type="entry name" value="YefM-like_sf"/>
</dbReference>
<gene>
    <name evidence="2" type="ORF">UFOPK1425_00584</name>
    <name evidence="3" type="ORF">UFOPK2788_00868</name>
</gene>
<sequence>MSITASQARAQLFPLIEQVNEDMKPVVITSKAGNAVLISESEYESMIETAYLLSTPANREWLLDSLAQADRGETTRLDFPIVAPVVAKVKTHKAKRRA</sequence>
<comment type="similarity">
    <text evidence="1">Belongs to the phD/YefM antitoxin family.</text>
</comment>
<dbReference type="PANTHER" id="PTHR33713">
    <property type="entry name" value="ANTITOXIN YAFN-RELATED"/>
    <property type="match status" value="1"/>
</dbReference>
<dbReference type="EMBL" id="CAEZYV010000148">
    <property type="protein sequence ID" value="CAB4742707.1"/>
    <property type="molecule type" value="Genomic_DNA"/>
</dbReference>
<evidence type="ECO:0000313" key="3">
    <source>
        <dbReference type="EMBL" id="CAB4742707.1"/>
    </source>
</evidence>
<dbReference type="Pfam" id="PF02604">
    <property type="entry name" value="PhdYeFM_antitox"/>
    <property type="match status" value="1"/>
</dbReference>
<dbReference type="NCBIfam" id="TIGR01552">
    <property type="entry name" value="phd_fam"/>
    <property type="match status" value="1"/>
</dbReference>
<organism evidence="3">
    <name type="scientific">freshwater metagenome</name>
    <dbReference type="NCBI Taxonomy" id="449393"/>
    <lineage>
        <taxon>unclassified sequences</taxon>
        <taxon>metagenomes</taxon>
        <taxon>ecological metagenomes</taxon>
    </lineage>
</organism>
<dbReference type="InterPro" id="IPR051405">
    <property type="entry name" value="phD/YefM_antitoxin"/>
</dbReference>